<name>A0A843VCM3_COLES</name>
<dbReference type="EMBL" id="NMUH01001316">
    <property type="protein sequence ID" value="MQL91224.1"/>
    <property type="molecule type" value="Genomic_DNA"/>
</dbReference>
<evidence type="ECO:0000313" key="2">
    <source>
        <dbReference type="Proteomes" id="UP000652761"/>
    </source>
</evidence>
<organism evidence="1 2">
    <name type="scientific">Colocasia esculenta</name>
    <name type="common">Wild taro</name>
    <name type="synonym">Arum esculentum</name>
    <dbReference type="NCBI Taxonomy" id="4460"/>
    <lineage>
        <taxon>Eukaryota</taxon>
        <taxon>Viridiplantae</taxon>
        <taxon>Streptophyta</taxon>
        <taxon>Embryophyta</taxon>
        <taxon>Tracheophyta</taxon>
        <taxon>Spermatophyta</taxon>
        <taxon>Magnoliopsida</taxon>
        <taxon>Liliopsida</taxon>
        <taxon>Araceae</taxon>
        <taxon>Aroideae</taxon>
        <taxon>Colocasieae</taxon>
        <taxon>Colocasia</taxon>
    </lineage>
</organism>
<protein>
    <submittedName>
        <fullName evidence="1">Uncharacterized protein</fullName>
    </submittedName>
</protein>
<dbReference type="Proteomes" id="UP000652761">
    <property type="component" value="Unassembled WGS sequence"/>
</dbReference>
<accession>A0A843VCM3</accession>
<reference evidence="1" key="1">
    <citation type="submission" date="2017-07" db="EMBL/GenBank/DDBJ databases">
        <title>Taro Niue Genome Assembly and Annotation.</title>
        <authorList>
            <person name="Atibalentja N."/>
            <person name="Keating K."/>
            <person name="Fields C.J."/>
        </authorList>
    </citation>
    <scope>NUCLEOTIDE SEQUENCE</scope>
    <source>
        <strain evidence="1">Niue_2</strain>
        <tissue evidence="1">Leaf</tissue>
    </source>
</reference>
<proteinExistence type="predicted"/>
<comment type="caution">
    <text evidence="1">The sequence shown here is derived from an EMBL/GenBank/DDBJ whole genome shotgun (WGS) entry which is preliminary data.</text>
</comment>
<keyword evidence="2" id="KW-1185">Reference proteome</keyword>
<gene>
    <name evidence="1" type="ORF">Taro_023830</name>
</gene>
<dbReference type="AlphaFoldDB" id="A0A843VCM3"/>
<sequence length="158" mass="17176">MAVGSSRRLWWARSGRALSHPYAGAEAGARLASRACGLRVPLLAASGGGLVAIVVTHRVLVLERFGEEEGRAWCPGVVEHAWSEEEVFILTRRALRVPAALAGEGLVIPTRPCSRGSPLNFLQLGARHRGCSVSDGLRRRLWRRVVVSSSESERCELL</sequence>
<evidence type="ECO:0000313" key="1">
    <source>
        <dbReference type="EMBL" id="MQL91224.1"/>
    </source>
</evidence>